<name>A0AAU7PNJ0_9FIRM</name>
<dbReference type="Pfam" id="PF12146">
    <property type="entry name" value="Hydrolase_4"/>
    <property type="match status" value="1"/>
</dbReference>
<dbReference type="InterPro" id="IPR029058">
    <property type="entry name" value="AB_hydrolase_fold"/>
</dbReference>
<feature type="domain" description="Serine aminopeptidase S33" evidence="1">
    <location>
        <begin position="24"/>
        <end position="143"/>
    </location>
</feature>
<organism evidence="2">
    <name type="scientific">Lacrimispora sp. BS-2</name>
    <dbReference type="NCBI Taxonomy" id="3151850"/>
    <lineage>
        <taxon>Bacteria</taxon>
        <taxon>Bacillati</taxon>
        <taxon>Bacillota</taxon>
        <taxon>Clostridia</taxon>
        <taxon>Lachnospirales</taxon>
        <taxon>Lachnospiraceae</taxon>
        <taxon>Lacrimispora</taxon>
    </lineage>
</organism>
<dbReference type="GO" id="GO:0016787">
    <property type="term" value="F:hydrolase activity"/>
    <property type="evidence" value="ECO:0007669"/>
    <property type="project" value="UniProtKB-KW"/>
</dbReference>
<evidence type="ECO:0000259" key="1">
    <source>
        <dbReference type="Pfam" id="PF12146"/>
    </source>
</evidence>
<gene>
    <name evidence="2" type="ORF">ABFV83_18740</name>
</gene>
<protein>
    <submittedName>
        <fullName evidence="2">Alpha/beta hydrolase</fullName>
    </submittedName>
</protein>
<sequence length="235" mass="27047">MLKKNISIKGIPAILWGNDSTELFIAVHGNMSSKSDIPIHILAEEVVPSGYQVLSFDLPEHGGRKNEPTLCNVENCVSDLKKVITFATEKSDSISLWANSMGAYFSLLAYKDEAIKQSLFFSPVVDMSRVIQNMMKWFDVTEEQLCREKEVSLPIGQTLYWDYYRYVMNNPIVKWSAPTSILYGKKDELCEYDILSSFIKRFNCNLTVSDASEHYFHTEEDLAIYRKWLEKNILK</sequence>
<dbReference type="SUPFAM" id="SSF53474">
    <property type="entry name" value="alpha/beta-Hydrolases"/>
    <property type="match status" value="1"/>
</dbReference>
<keyword evidence="2" id="KW-0378">Hydrolase</keyword>
<evidence type="ECO:0000313" key="2">
    <source>
        <dbReference type="EMBL" id="XBS53815.1"/>
    </source>
</evidence>
<reference evidence="2" key="1">
    <citation type="submission" date="2024-06" db="EMBL/GenBank/DDBJ databases">
        <title>Lacrimispora cavernae sp. nov., a novel anaerobe isolated from bat guano pile inside a cave.</title>
        <authorList>
            <person name="Miller S.L."/>
            <person name="Lu N."/>
            <person name="King J."/>
            <person name="Sankaranarayanan K."/>
            <person name="Lawson P.A."/>
        </authorList>
    </citation>
    <scope>NUCLEOTIDE SEQUENCE</scope>
    <source>
        <strain evidence="2">BS-2</strain>
    </source>
</reference>
<proteinExistence type="predicted"/>
<dbReference type="Gene3D" id="3.40.50.1820">
    <property type="entry name" value="alpha/beta hydrolase"/>
    <property type="match status" value="1"/>
</dbReference>
<dbReference type="AlphaFoldDB" id="A0AAU7PNJ0"/>
<dbReference type="EMBL" id="CP157940">
    <property type="protein sequence ID" value="XBS53815.1"/>
    <property type="molecule type" value="Genomic_DNA"/>
</dbReference>
<accession>A0AAU7PNJ0</accession>
<dbReference type="RefSeq" id="WP_349946037.1">
    <property type="nucleotide sequence ID" value="NZ_CP157940.1"/>
</dbReference>
<dbReference type="InterPro" id="IPR022742">
    <property type="entry name" value="Hydrolase_4"/>
</dbReference>